<evidence type="ECO:0000256" key="1">
    <source>
        <dbReference type="SAM" id="MobiDB-lite"/>
    </source>
</evidence>
<dbReference type="Proteomes" id="UP000823749">
    <property type="component" value="Chromosome 3"/>
</dbReference>
<protein>
    <submittedName>
        <fullName evidence="2">Uncharacterized protein</fullName>
    </submittedName>
</protein>
<evidence type="ECO:0000313" key="3">
    <source>
        <dbReference type="Proteomes" id="UP000823749"/>
    </source>
</evidence>
<comment type="caution">
    <text evidence="2">The sequence shown here is derived from an EMBL/GenBank/DDBJ whole genome shotgun (WGS) entry which is preliminary data.</text>
</comment>
<organism evidence="2 3">
    <name type="scientific">Rhododendron griersonianum</name>
    <dbReference type="NCBI Taxonomy" id="479676"/>
    <lineage>
        <taxon>Eukaryota</taxon>
        <taxon>Viridiplantae</taxon>
        <taxon>Streptophyta</taxon>
        <taxon>Embryophyta</taxon>
        <taxon>Tracheophyta</taxon>
        <taxon>Spermatophyta</taxon>
        <taxon>Magnoliopsida</taxon>
        <taxon>eudicotyledons</taxon>
        <taxon>Gunneridae</taxon>
        <taxon>Pentapetalae</taxon>
        <taxon>asterids</taxon>
        <taxon>Ericales</taxon>
        <taxon>Ericaceae</taxon>
        <taxon>Ericoideae</taxon>
        <taxon>Rhodoreae</taxon>
        <taxon>Rhododendron</taxon>
    </lineage>
</organism>
<gene>
    <name evidence="2" type="ORF">RHGRI_006869</name>
</gene>
<reference evidence="2" key="1">
    <citation type="submission" date="2020-08" db="EMBL/GenBank/DDBJ databases">
        <title>Plant Genome Project.</title>
        <authorList>
            <person name="Zhang R.-G."/>
        </authorList>
    </citation>
    <scope>NUCLEOTIDE SEQUENCE</scope>
    <source>
        <strain evidence="2">WSP0</strain>
        <tissue evidence="2">Leaf</tissue>
    </source>
</reference>
<keyword evidence="3" id="KW-1185">Reference proteome</keyword>
<dbReference type="EMBL" id="JACTNZ010000003">
    <property type="protein sequence ID" value="KAG5556419.1"/>
    <property type="molecule type" value="Genomic_DNA"/>
</dbReference>
<feature type="region of interest" description="Disordered" evidence="1">
    <location>
        <begin position="34"/>
        <end position="65"/>
    </location>
</feature>
<proteinExistence type="predicted"/>
<feature type="compositionally biased region" description="Basic residues" evidence="1">
    <location>
        <begin position="50"/>
        <end position="65"/>
    </location>
</feature>
<name>A0AAV6KWD5_9ERIC</name>
<accession>A0AAV6KWD5</accession>
<evidence type="ECO:0000313" key="2">
    <source>
        <dbReference type="EMBL" id="KAG5556419.1"/>
    </source>
</evidence>
<dbReference type="AlphaFoldDB" id="A0AAV6KWD5"/>
<sequence length="124" mass="13822">MSSDKGGLGYKVKESPKVGGKILFVKPNNSVLTPPMASQAKSPVKENNVKHARTKTPKAKMRHATVPKTTIKHGEVNAFKFKPFCHHCGLQGALLLHPNTMLITMGVKLKRLNVKWHHNLRIRI</sequence>